<dbReference type="STRING" id="1429043.X474_10135"/>
<keyword evidence="6 9" id="KW-0067">ATP-binding</keyword>
<comment type="caution">
    <text evidence="9">The sequence shown here is derived from an EMBL/GenBank/DDBJ whole genome shotgun (WGS) entry which is preliminary data.</text>
</comment>
<dbReference type="Gene3D" id="3.40.50.300">
    <property type="entry name" value="P-loop containing nucleotide triphosphate hydrolases"/>
    <property type="match status" value="1"/>
</dbReference>
<dbReference type="EMBL" id="AZAC01000011">
    <property type="protein sequence ID" value="KIX14287.1"/>
    <property type="molecule type" value="Genomic_DNA"/>
</dbReference>
<dbReference type="Pfam" id="PF08352">
    <property type="entry name" value="oligo_HPY"/>
    <property type="match status" value="1"/>
</dbReference>
<keyword evidence="5" id="KW-0547">Nucleotide-binding</keyword>
<evidence type="ECO:0000256" key="3">
    <source>
        <dbReference type="ARBA" id="ARBA00022448"/>
    </source>
</evidence>
<comment type="similarity">
    <text evidence="2">Belongs to the ABC transporter superfamily.</text>
</comment>
<evidence type="ECO:0000259" key="8">
    <source>
        <dbReference type="PROSITE" id="PS50893"/>
    </source>
</evidence>
<evidence type="ECO:0000256" key="1">
    <source>
        <dbReference type="ARBA" id="ARBA00004417"/>
    </source>
</evidence>
<protein>
    <submittedName>
        <fullName evidence="9">Peptide ABC transporter ATP-binding protein</fullName>
    </submittedName>
</protein>
<keyword evidence="3" id="KW-0813">Transport</keyword>
<dbReference type="GO" id="GO:0016887">
    <property type="term" value="F:ATP hydrolysis activity"/>
    <property type="evidence" value="ECO:0007669"/>
    <property type="project" value="InterPro"/>
</dbReference>
<comment type="subcellular location">
    <subcellularLocation>
        <location evidence="1">Cell inner membrane</location>
        <topology evidence="1">Peripheral membrane protein</topology>
    </subcellularLocation>
</comment>
<name>A0A0D2GH90_9BACT</name>
<dbReference type="GO" id="GO:0005886">
    <property type="term" value="C:plasma membrane"/>
    <property type="evidence" value="ECO:0007669"/>
    <property type="project" value="UniProtKB-SubCell"/>
</dbReference>
<organism evidence="9 10">
    <name type="scientific">Dethiosulfatarculus sandiegensis</name>
    <dbReference type="NCBI Taxonomy" id="1429043"/>
    <lineage>
        <taxon>Bacteria</taxon>
        <taxon>Pseudomonadati</taxon>
        <taxon>Thermodesulfobacteriota</taxon>
        <taxon>Desulfarculia</taxon>
        <taxon>Desulfarculales</taxon>
        <taxon>Desulfarculaceae</taxon>
        <taxon>Dethiosulfatarculus</taxon>
    </lineage>
</organism>
<evidence type="ECO:0000256" key="2">
    <source>
        <dbReference type="ARBA" id="ARBA00005417"/>
    </source>
</evidence>
<dbReference type="PROSITE" id="PS00211">
    <property type="entry name" value="ABC_TRANSPORTER_1"/>
    <property type="match status" value="1"/>
</dbReference>
<keyword evidence="7" id="KW-0472">Membrane</keyword>
<dbReference type="InterPro" id="IPR003593">
    <property type="entry name" value="AAA+_ATPase"/>
</dbReference>
<dbReference type="Pfam" id="PF00005">
    <property type="entry name" value="ABC_tran"/>
    <property type="match status" value="1"/>
</dbReference>
<dbReference type="PANTHER" id="PTHR43297">
    <property type="entry name" value="OLIGOPEPTIDE TRANSPORT ATP-BINDING PROTEIN APPD"/>
    <property type="match status" value="1"/>
</dbReference>
<dbReference type="FunFam" id="3.40.50.300:FF:000016">
    <property type="entry name" value="Oligopeptide ABC transporter ATP-binding component"/>
    <property type="match status" value="1"/>
</dbReference>
<evidence type="ECO:0000256" key="6">
    <source>
        <dbReference type="ARBA" id="ARBA00022840"/>
    </source>
</evidence>
<proteinExistence type="inferred from homology"/>
<reference evidence="9 10" key="1">
    <citation type="submission" date="2013-11" db="EMBL/GenBank/DDBJ databases">
        <title>Metagenomic analysis of a methanogenic consortium involved in long chain n-alkane degradation.</title>
        <authorList>
            <person name="Davidova I.A."/>
            <person name="Callaghan A.V."/>
            <person name="Wawrik B."/>
            <person name="Pruitt S."/>
            <person name="Marks C."/>
            <person name="Duncan K.E."/>
            <person name="Suflita J.M."/>
        </authorList>
    </citation>
    <scope>NUCLEOTIDE SEQUENCE [LARGE SCALE GENOMIC DNA]</scope>
    <source>
        <strain evidence="9 10">SPR</strain>
    </source>
</reference>
<feature type="domain" description="ABC transporter" evidence="8">
    <location>
        <begin position="2"/>
        <end position="258"/>
    </location>
</feature>
<evidence type="ECO:0000313" key="9">
    <source>
        <dbReference type="EMBL" id="KIX14287.1"/>
    </source>
</evidence>
<sequence>MLEIKDLALHFDTFEGTAKVLDGVSLSLTHGDTLGVVGETGCGKSITSKAVLGLLPVPPARIPRGEIFFKGDDLLKKSPKEISKVRGTKIAMIFQDPMTYLNPVFSIEKQMTDVIIRHSRQNGSPLNKKQAIEKAVELLKAVQIPSPDQRIREYPHEFSGGMRQRVLIAMALSGEPELLIADEPTTALDVTIQAQILRLLRDLVNRLNLSILLISHDLGVVAKLCHRVAVMYAGNVVETSTIDRIFTAPLHPYSQGLLRSIPRLKKREDSLEGIAGSIPSFINPPKGCRFAPRCPKVMDICGNVKPILTEVEPGHSLACHLFPACRPADA</sequence>
<dbReference type="CDD" id="cd03257">
    <property type="entry name" value="ABC_NikE_OppD_transporters"/>
    <property type="match status" value="1"/>
</dbReference>
<dbReference type="PANTHER" id="PTHR43297:SF2">
    <property type="entry name" value="DIPEPTIDE TRANSPORT ATP-BINDING PROTEIN DPPD"/>
    <property type="match status" value="1"/>
</dbReference>
<evidence type="ECO:0000256" key="4">
    <source>
        <dbReference type="ARBA" id="ARBA00022475"/>
    </source>
</evidence>
<accession>A0A0D2GH90</accession>
<dbReference type="InterPro" id="IPR003439">
    <property type="entry name" value="ABC_transporter-like_ATP-bd"/>
</dbReference>
<keyword evidence="4" id="KW-1003">Cell membrane</keyword>
<dbReference type="Proteomes" id="UP000032233">
    <property type="component" value="Unassembled WGS sequence"/>
</dbReference>
<dbReference type="PATRIC" id="fig|1429043.3.peg.2147"/>
<evidence type="ECO:0000313" key="10">
    <source>
        <dbReference type="Proteomes" id="UP000032233"/>
    </source>
</evidence>
<evidence type="ECO:0000256" key="5">
    <source>
        <dbReference type="ARBA" id="ARBA00022741"/>
    </source>
</evidence>
<dbReference type="AlphaFoldDB" id="A0A0D2GH90"/>
<dbReference type="InterPro" id="IPR013563">
    <property type="entry name" value="Oligopep_ABC_C"/>
</dbReference>
<dbReference type="GO" id="GO:0005524">
    <property type="term" value="F:ATP binding"/>
    <property type="evidence" value="ECO:0007669"/>
    <property type="project" value="UniProtKB-KW"/>
</dbReference>
<dbReference type="SUPFAM" id="SSF52540">
    <property type="entry name" value="P-loop containing nucleoside triphosphate hydrolases"/>
    <property type="match status" value="1"/>
</dbReference>
<dbReference type="InterPro" id="IPR017871">
    <property type="entry name" value="ABC_transporter-like_CS"/>
</dbReference>
<gene>
    <name evidence="9" type="primary">dppD</name>
    <name evidence="9" type="ORF">X474_10135</name>
</gene>
<dbReference type="InterPro" id="IPR027417">
    <property type="entry name" value="P-loop_NTPase"/>
</dbReference>
<dbReference type="InterPro" id="IPR050388">
    <property type="entry name" value="ABC_Ni/Peptide_Import"/>
</dbReference>
<keyword evidence="10" id="KW-1185">Reference proteome</keyword>
<dbReference type="PROSITE" id="PS50893">
    <property type="entry name" value="ABC_TRANSPORTER_2"/>
    <property type="match status" value="1"/>
</dbReference>
<dbReference type="SMART" id="SM00382">
    <property type="entry name" value="AAA"/>
    <property type="match status" value="1"/>
</dbReference>
<dbReference type="GO" id="GO:0015833">
    <property type="term" value="P:peptide transport"/>
    <property type="evidence" value="ECO:0007669"/>
    <property type="project" value="InterPro"/>
</dbReference>
<dbReference type="NCBIfam" id="TIGR01727">
    <property type="entry name" value="oligo_HPY"/>
    <property type="match status" value="1"/>
</dbReference>
<dbReference type="InParanoid" id="A0A0D2GH90"/>
<evidence type="ECO:0000256" key="7">
    <source>
        <dbReference type="ARBA" id="ARBA00023136"/>
    </source>
</evidence>